<keyword evidence="3" id="KW-1185">Reference proteome</keyword>
<keyword evidence="1" id="KW-0732">Signal</keyword>
<gene>
    <name evidence="2" type="ORF">HaLaN_27375</name>
</gene>
<feature type="signal peptide" evidence="1">
    <location>
        <begin position="1"/>
        <end position="20"/>
    </location>
</feature>
<evidence type="ECO:0000313" key="3">
    <source>
        <dbReference type="Proteomes" id="UP000485058"/>
    </source>
</evidence>
<evidence type="ECO:0000256" key="1">
    <source>
        <dbReference type="SAM" id="SignalP"/>
    </source>
</evidence>
<feature type="chain" id="PRO_5025648627" evidence="1">
    <location>
        <begin position="21"/>
        <end position="146"/>
    </location>
</feature>
<organism evidence="2 3">
    <name type="scientific">Haematococcus lacustris</name>
    <name type="common">Green alga</name>
    <name type="synonym">Haematococcus pluvialis</name>
    <dbReference type="NCBI Taxonomy" id="44745"/>
    <lineage>
        <taxon>Eukaryota</taxon>
        <taxon>Viridiplantae</taxon>
        <taxon>Chlorophyta</taxon>
        <taxon>core chlorophytes</taxon>
        <taxon>Chlorophyceae</taxon>
        <taxon>CS clade</taxon>
        <taxon>Chlamydomonadales</taxon>
        <taxon>Haematococcaceae</taxon>
        <taxon>Haematococcus</taxon>
    </lineage>
</organism>
<dbReference type="GO" id="GO:0005546">
    <property type="term" value="F:phosphatidylinositol-4,5-bisphosphate binding"/>
    <property type="evidence" value="ECO:0007669"/>
    <property type="project" value="TreeGrafter"/>
</dbReference>
<protein>
    <submittedName>
        <fullName evidence="2">Sec3_C domain-containing protein</fullName>
    </submittedName>
</protein>
<dbReference type="PANTHER" id="PTHR16092">
    <property type="entry name" value="SEC3/SYNTAXIN-RELATED"/>
    <property type="match status" value="1"/>
</dbReference>
<reference evidence="2 3" key="1">
    <citation type="submission" date="2020-02" db="EMBL/GenBank/DDBJ databases">
        <title>Draft genome sequence of Haematococcus lacustris strain NIES-144.</title>
        <authorList>
            <person name="Morimoto D."/>
            <person name="Nakagawa S."/>
            <person name="Yoshida T."/>
            <person name="Sawayama S."/>
        </authorList>
    </citation>
    <scope>NUCLEOTIDE SEQUENCE [LARGE SCALE GENOMIC DNA]</scope>
    <source>
        <strain evidence="2 3">NIES-144</strain>
    </source>
</reference>
<dbReference type="PANTHER" id="PTHR16092:SF14">
    <property type="entry name" value="EXOCYST COMPLEX COMPONENT 1 ISOFORM X1"/>
    <property type="match status" value="1"/>
</dbReference>
<accession>A0A6A0A8F2</accession>
<dbReference type="GO" id="GO:0006887">
    <property type="term" value="P:exocytosis"/>
    <property type="evidence" value="ECO:0007669"/>
    <property type="project" value="TreeGrafter"/>
</dbReference>
<dbReference type="Proteomes" id="UP000485058">
    <property type="component" value="Unassembled WGS sequence"/>
</dbReference>
<dbReference type="GO" id="GO:0005886">
    <property type="term" value="C:plasma membrane"/>
    <property type="evidence" value="ECO:0007669"/>
    <property type="project" value="TreeGrafter"/>
</dbReference>
<name>A0A6A0A8F2_HAELA</name>
<dbReference type="GO" id="GO:0006893">
    <property type="term" value="P:Golgi to plasma membrane transport"/>
    <property type="evidence" value="ECO:0007669"/>
    <property type="project" value="TreeGrafter"/>
</dbReference>
<proteinExistence type="predicted"/>
<sequence length="146" mass="16164">MPLSSWPVCCLCRLASVCKAGWLLVEKLSKLTSGSASCLPPDLLRMRVVREAKVVMEGLADSFVAKLAKHLTTQLSQVVEELSTESVKAVDRLARMQPADHSRLHQFRRRSAELVRLLRALDPSALDRLQQAYAATLNMLHTGVEA</sequence>
<dbReference type="AlphaFoldDB" id="A0A6A0A8F2"/>
<dbReference type="GO" id="GO:0000145">
    <property type="term" value="C:exocyst"/>
    <property type="evidence" value="ECO:0007669"/>
    <property type="project" value="TreeGrafter"/>
</dbReference>
<comment type="caution">
    <text evidence="2">The sequence shown here is derived from an EMBL/GenBank/DDBJ whole genome shotgun (WGS) entry which is preliminary data.</text>
</comment>
<evidence type="ECO:0000313" key="2">
    <source>
        <dbReference type="EMBL" id="GFH28822.1"/>
    </source>
</evidence>
<dbReference type="EMBL" id="BLLF01004053">
    <property type="protein sequence ID" value="GFH28822.1"/>
    <property type="molecule type" value="Genomic_DNA"/>
</dbReference>